<evidence type="ECO:0000256" key="3">
    <source>
        <dbReference type="SAM" id="SignalP"/>
    </source>
</evidence>
<dbReference type="InterPro" id="IPR051010">
    <property type="entry name" value="BCAA_transport"/>
</dbReference>
<evidence type="ECO:0000256" key="1">
    <source>
        <dbReference type="ARBA" id="ARBA00010062"/>
    </source>
</evidence>
<evidence type="ECO:0000313" key="5">
    <source>
        <dbReference type="EMBL" id="EOA06303.1"/>
    </source>
</evidence>
<comment type="caution">
    <text evidence="5">The sequence shown here is derived from an EMBL/GenBank/DDBJ whole genome shotgun (WGS) entry which is preliminary data.</text>
</comment>
<dbReference type="Pfam" id="PF13458">
    <property type="entry name" value="Peripla_BP_6"/>
    <property type="match status" value="1"/>
</dbReference>
<protein>
    <submittedName>
        <fullName evidence="5">Extracellular ligand-binding receptor</fullName>
    </submittedName>
</protein>
<keyword evidence="5" id="KW-0675">Receptor</keyword>
<gene>
    <name evidence="5" type="ORF">HFRIS_003578</name>
</gene>
<accession>A0AAI9IHI1</accession>
<dbReference type="InterPro" id="IPR028081">
    <property type="entry name" value="Leu-bd"/>
</dbReference>
<dbReference type="Proteomes" id="UP000006772">
    <property type="component" value="Unassembled WGS sequence"/>
</dbReference>
<sequence length="388" mass="41482">MVSALGALAGLAVLAFPQQAMADIKIGLSGPFSGPMAADGQEYIDGFGLALEQLGNQLGGQKVQVLQGDDQMKPDVGSQVMRKFIELDKVDAIVGLGYSNIIMANLRRLKESGVVSIAVAGGPSPMAGAECGANVFSIAYPNDGSGEAIGKLVQDKGYKNVYLMAPNYQAGKDMLAGFKRWYKGGVAAEVYTQINQTDYSAEITQLQLSKMDAVFMFYPGSMGVNFTKQLKQAGVIGKVPVYSTFTVDGTNLPALREAAVGVISGNTWNPALENPENQKFVKAFESRYKRVPSTYAANAYDAAFLLDTAVRKLKGDTSNKVAFAAAVKAAGAEFKSVRGPFRFNTNNMPIQNYYAFEIVKEGDQIKGKLVATPLVDHKDAYVAACPLK</sequence>
<dbReference type="Gene3D" id="3.40.50.2300">
    <property type="match status" value="2"/>
</dbReference>
<comment type="similarity">
    <text evidence="1">Belongs to the leucine-binding protein family.</text>
</comment>
<evidence type="ECO:0000256" key="2">
    <source>
        <dbReference type="ARBA" id="ARBA00022729"/>
    </source>
</evidence>
<dbReference type="PANTHER" id="PTHR30483">
    <property type="entry name" value="LEUCINE-SPECIFIC-BINDING PROTEIN"/>
    <property type="match status" value="1"/>
</dbReference>
<feature type="chain" id="PRO_5042583420" evidence="3">
    <location>
        <begin position="23"/>
        <end position="388"/>
    </location>
</feature>
<dbReference type="AlphaFoldDB" id="A0AAI9IHI1"/>
<organism evidence="5 6">
    <name type="scientific">Herbaspirillum frisingense GSF30</name>
    <dbReference type="NCBI Taxonomy" id="864073"/>
    <lineage>
        <taxon>Bacteria</taxon>
        <taxon>Pseudomonadati</taxon>
        <taxon>Pseudomonadota</taxon>
        <taxon>Betaproteobacteria</taxon>
        <taxon>Burkholderiales</taxon>
        <taxon>Oxalobacteraceae</taxon>
        <taxon>Herbaspirillum</taxon>
    </lineage>
</organism>
<keyword evidence="2 3" id="KW-0732">Signal</keyword>
<dbReference type="InterPro" id="IPR028082">
    <property type="entry name" value="Peripla_BP_I"/>
</dbReference>
<dbReference type="EMBL" id="AEEC02000003">
    <property type="protein sequence ID" value="EOA06303.1"/>
    <property type="molecule type" value="Genomic_DNA"/>
</dbReference>
<feature type="signal peptide" evidence="3">
    <location>
        <begin position="1"/>
        <end position="22"/>
    </location>
</feature>
<dbReference type="SUPFAM" id="SSF53822">
    <property type="entry name" value="Periplasmic binding protein-like I"/>
    <property type="match status" value="1"/>
</dbReference>
<evidence type="ECO:0000259" key="4">
    <source>
        <dbReference type="Pfam" id="PF13458"/>
    </source>
</evidence>
<reference evidence="5 6" key="1">
    <citation type="journal article" date="2013" name="Front. Microbiol.">
        <title>The genome of the endophytic bacterium H. frisingense GSF30(T) identifies diverse strategies in the Herbaspirillum genus to interact with plants.</title>
        <authorList>
            <person name="Straub D."/>
            <person name="Rothballer M."/>
            <person name="Hartmann A."/>
            <person name="Ludewig U."/>
        </authorList>
    </citation>
    <scope>NUCLEOTIDE SEQUENCE [LARGE SCALE GENOMIC DNA]</scope>
    <source>
        <strain evidence="5 6">GSF30</strain>
    </source>
</reference>
<evidence type="ECO:0000313" key="6">
    <source>
        <dbReference type="Proteomes" id="UP000006772"/>
    </source>
</evidence>
<name>A0AAI9IHI1_9BURK</name>
<proteinExistence type="inferred from homology"/>
<feature type="domain" description="Leucine-binding protein" evidence="4">
    <location>
        <begin position="24"/>
        <end position="362"/>
    </location>
</feature>
<dbReference type="PANTHER" id="PTHR30483:SF6">
    <property type="entry name" value="PERIPLASMIC BINDING PROTEIN OF ABC TRANSPORTER FOR NATURAL AMINO ACIDS"/>
    <property type="match status" value="1"/>
</dbReference>